<comment type="caution">
    <text evidence="2">The sequence shown here is derived from an EMBL/GenBank/DDBJ whole genome shotgun (WGS) entry which is preliminary data.</text>
</comment>
<reference evidence="2" key="1">
    <citation type="submission" date="2023-01" db="EMBL/GenBank/DDBJ databases">
        <authorList>
            <person name="Van Ghelder C."/>
            <person name="Rancurel C."/>
        </authorList>
    </citation>
    <scope>NUCLEOTIDE SEQUENCE</scope>
    <source>
        <strain evidence="2">CNCM I-4278</strain>
    </source>
</reference>
<dbReference type="AlphaFoldDB" id="A0A9W4UIZ3"/>
<evidence type="ECO:0000313" key="3">
    <source>
        <dbReference type="Proteomes" id="UP001152607"/>
    </source>
</evidence>
<feature type="compositionally biased region" description="Polar residues" evidence="1">
    <location>
        <begin position="186"/>
        <end position="202"/>
    </location>
</feature>
<proteinExistence type="predicted"/>
<gene>
    <name evidence="2" type="ORF">PDIGIT_LOCUS10143</name>
</gene>
<accession>A0A9W4UIZ3</accession>
<keyword evidence="3" id="KW-1185">Reference proteome</keyword>
<protein>
    <submittedName>
        <fullName evidence="2">Uncharacterized protein</fullName>
    </submittedName>
</protein>
<organism evidence="2 3">
    <name type="scientific">Periconia digitata</name>
    <dbReference type="NCBI Taxonomy" id="1303443"/>
    <lineage>
        <taxon>Eukaryota</taxon>
        <taxon>Fungi</taxon>
        <taxon>Dikarya</taxon>
        <taxon>Ascomycota</taxon>
        <taxon>Pezizomycotina</taxon>
        <taxon>Dothideomycetes</taxon>
        <taxon>Pleosporomycetidae</taxon>
        <taxon>Pleosporales</taxon>
        <taxon>Massarineae</taxon>
        <taxon>Periconiaceae</taxon>
        <taxon>Periconia</taxon>
    </lineage>
</organism>
<name>A0A9W4UIZ3_9PLEO</name>
<dbReference type="Proteomes" id="UP001152607">
    <property type="component" value="Unassembled WGS sequence"/>
</dbReference>
<evidence type="ECO:0000313" key="2">
    <source>
        <dbReference type="EMBL" id="CAI6337036.1"/>
    </source>
</evidence>
<evidence type="ECO:0000256" key="1">
    <source>
        <dbReference type="SAM" id="MobiDB-lite"/>
    </source>
</evidence>
<sequence>MPRAPRNLTRSFNNRTSGLFRKVTELHQLMEEVRISIVVEKPGSSPLVFSTEESTIDWPAGMQEFTLTHGAIIKRPSHFTTLSDSVSTGRAQIVQSLPSSPPCTPDPPRRSFQAAQAATAAVVNSTQRLRNSSLTHNKLSHEPHILSDQSSPYSNWEDWSQGAYQRTISPSPSRPPMAPRLGTLPSKRSSVRNGSTDSVLNI</sequence>
<feature type="region of interest" description="Disordered" evidence="1">
    <location>
        <begin position="165"/>
        <end position="202"/>
    </location>
</feature>
<dbReference type="EMBL" id="CAOQHR010000007">
    <property type="protein sequence ID" value="CAI6337036.1"/>
    <property type="molecule type" value="Genomic_DNA"/>
</dbReference>
<dbReference type="OrthoDB" id="3794144at2759"/>